<dbReference type="InterPro" id="IPR010572">
    <property type="entry name" value="Tail_dom"/>
</dbReference>
<protein>
    <recommendedName>
        <fullName evidence="2">Tail spike domain-containing protein</fullName>
    </recommendedName>
</protein>
<feature type="domain" description="Tail spike" evidence="2">
    <location>
        <begin position="155"/>
        <end position="359"/>
    </location>
</feature>
<comment type="caution">
    <text evidence="3">The sequence shown here is derived from an EMBL/GenBank/DDBJ whole genome shotgun (WGS) entry which is preliminary data.</text>
</comment>
<accession>A0ABT0AQP6</accession>
<dbReference type="EMBL" id="JAAECS010000001">
    <property type="protein sequence ID" value="MCJ1989022.1"/>
    <property type="molecule type" value="Genomic_DNA"/>
</dbReference>
<feature type="region of interest" description="Disordered" evidence="1">
    <location>
        <begin position="382"/>
        <end position="406"/>
    </location>
</feature>
<gene>
    <name evidence="3" type="ORF">GYN21_02205</name>
</gene>
<evidence type="ECO:0000313" key="3">
    <source>
        <dbReference type="EMBL" id="MCJ1989022.1"/>
    </source>
</evidence>
<dbReference type="Proteomes" id="UP001522450">
    <property type="component" value="Unassembled WGS sequence"/>
</dbReference>
<evidence type="ECO:0000313" key="4">
    <source>
        <dbReference type="Proteomes" id="UP001522450"/>
    </source>
</evidence>
<evidence type="ECO:0000259" key="2">
    <source>
        <dbReference type="Pfam" id="PF06605"/>
    </source>
</evidence>
<reference evidence="3 4" key="1">
    <citation type="journal article" date="2022" name="Microbiol. Res.">
        <title>Comparative genome analysis, predicted lifestyle and antimicrobial strategies of Lactococcus carnosus and Lactococcus paracarnosus isolated from meat.</title>
        <authorList>
            <person name="Werum V."/>
            <person name="Ehrmann M."/>
            <person name="Vogel R."/>
            <person name="Hilgarth M."/>
        </authorList>
    </citation>
    <scope>NUCLEOTIDE SEQUENCE [LARGE SCALE GENOMIC DNA]</scope>
    <source>
        <strain evidence="3 4">TMW22177</strain>
    </source>
</reference>
<name>A0ABT0AQP6_9LACT</name>
<feature type="compositionally biased region" description="Polar residues" evidence="1">
    <location>
        <begin position="382"/>
        <end position="392"/>
    </location>
</feature>
<dbReference type="NCBIfam" id="TIGR01665">
    <property type="entry name" value="put_anti_recept"/>
    <property type="match status" value="1"/>
</dbReference>
<evidence type="ECO:0000256" key="1">
    <source>
        <dbReference type="SAM" id="MobiDB-lite"/>
    </source>
</evidence>
<keyword evidence="4" id="KW-1185">Reference proteome</keyword>
<organism evidence="3 4">
    <name type="scientific">Pseudolactococcus carnosus</name>
    <dbReference type="NCBI Taxonomy" id="2749961"/>
    <lineage>
        <taxon>Bacteria</taxon>
        <taxon>Bacillati</taxon>
        <taxon>Bacillota</taxon>
        <taxon>Bacilli</taxon>
        <taxon>Lactobacillales</taxon>
        <taxon>Streptococcaceae</taxon>
        <taxon>Pseudolactococcus</taxon>
    </lineage>
</organism>
<sequence>MITLYSKNETDFSHNGIGSLDNAIISPTIHWVDNGTFTLEFKYPIHAKHGSEIENSSIIKCNDAEAENLFFVYKMTPQMGYVHVFCYQISYKLAFNSINDTFVVDKNGAQAVAQISSQTQYKHNFKFSSDIMTVASSRIVRKNPIEILLDSSLDQSFINRWGGHIIRHKFNIAMNSAYSNTNQNYTIRHRKDLKGYEANIDESTVVTRIRPLGYDGLMLPEIFVDSPLIASYTEPRIQQFEYSKVKVKQKVDDEEGFDTIQEAYAELRRLAKLEFSDKKVDVPHASYKIEFVAIEDTEEYKDLQSLTKLNAGDWVTVVHEQDGINIKAQIVEYTYNPLTGHYINIVLGNYQKSFTSTISKLVDSKVKEVSDVAETALTSANGKSKITHSSVEPKNPNEGDSWVRPNPSDISETQWLIWDSEKWVTEMDSATQVKKGHVISEINVSDEEILIQADRIHISGQTKIDDASITGAKILNLDAGKIKTGTLQAINIRGVNIEGSTLVSSSNDNQASITINSGTQQFKNINGQTTGALSNTFDGGTGIANGLAIIKYPSQIFSINAGVVGNSRPIFQIPSSANSGNLTANFFGQLKFENIQPLDGNDIWVTAPSNKTVVLGNNGSGKLIANNGGVNIFGNFTTFNGSKNAAHVTRDGIRATPAYELAESYLGDIGQNYTRENNEIWIEIDQLFADTVNTDINYQVFLQAYCDAKIWVEDFRSDRFLIKSDKPFSRFAWELKAKRRGYETERLVLQDVDNIIIEEIYKENEEINNG</sequence>
<dbReference type="Pfam" id="PF06605">
    <property type="entry name" value="Prophage_tail"/>
    <property type="match status" value="1"/>
</dbReference>
<dbReference type="InterPro" id="IPR007119">
    <property type="entry name" value="Phage_tail_spike_N"/>
</dbReference>
<dbReference type="RefSeq" id="WP_244034189.1">
    <property type="nucleotide sequence ID" value="NZ_JAAECS010000001.1"/>
</dbReference>
<proteinExistence type="predicted"/>